<evidence type="ECO:0000256" key="7">
    <source>
        <dbReference type="SAM" id="MobiDB-lite"/>
    </source>
</evidence>
<evidence type="ECO:0000256" key="1">
    <source>
        <dbReference type="ARBA" id="ARBA00004141"/>
    </source>
</evidence>
<dbReference type="InterPro" id="IPR017475">
    <property type="entry name" value="EPS_sugar_tfrase"/>
</dbReference>
<dbReference type="RefSeq" id="WP_378040229.1">
    <property type="nucleotide sequence ID" value="NZ_JBHLWH010000011.1"/>
</dbReference>
<feature type="transmembrane region" description="Helical" evidence="8">
    <location>
        <begin position="152"/>
        <end position="168"/>
    </location>
</feature>
<dbReference type="EMBL" id="JBHLWH010000011">
    <property type="protein sequence ID" value="MFC0247582.1"/>
    <property type="molecule type" value="Genomic_DNA"/>
</dbReference>
<dbReference type="Proteomes" id="UP001589766">
    <property type="component" value="Unassembled WGS sequence"/>
</dbReference>
<comment type="similarity">
    <text evidence="2">Belongs to the bacterial sugar transferase family.</text>
</comment>
<feature type="domain" description="Bacterial sugar transferase" evidence="9">
    <location>
        <begin position="349"/>
        <end position="536"/>
    </location>
</feature>
<dbReference type="GO" id="GO:0016740">
    <property type="term" value="F:transferase activity"/>
    <property type="evidence" value="ECO:0007669"/>
    <property type="project" value="UniProtKB-KW"/>
</dbReference>
<accession>A0ABV6F237</accession>
<dbReference type="PANTHER" id="PTHR30576">
    <property type="entry name" value="COLANIC BIOSYNTHESIS UDP-GLUCOSE LIPID CARRIER TRANSFERASE"/>
    <property type="match status" value="1"/>
</dbReference>
<evidence type="ECO:0000259" key="9">
    <source>
        <dbReference type="Pfam" id="PF02397"/>
    </source>
</evidence>
<gene>
    <name evidence="10" type="ORF">ACFFIO_03600</name>
</gene>
<evidence type="ECO:0000256" key="4">
    <source>
        <dbReference type="ARBA" id="ARBA00022692"/>
    </source>
</evidence>
<comment type="caution">
    <text evidence="10">The sequence shown here is derived from an EMBL/GenBank/DDBJ whole genome shotgun (WGS) entry which is preliminary data.</text>
</comment>
<protein>
    <submittedName>
        <fullName evidence="10">Sugar transferase</fullName>
        <ecNumber evidence="10">2.7.8.-</ecNumber>
    </submittedName>
</protein>
<evidence type="ECO:0000256" key="8">
    <source>
        <dbReference type="SAM" id="Phobius"/>
    </source>
</evidence>
<evidence type="ECO:0000256" key="2">
    <source>
        <dbReference type="ARBA" id="ARBA00006464"/>
    </source>
</evidence>
<keyword evidence="4 8" id="KW-0812">Transmembrane</keyword>
<evidence type="ECO:0000256" key="6">
    <source>
        <dbReference type="ARBA" id="ARBA00023136"/>
    </source>
</evidence>
<dbReference type="NCBIfam" id="TIGR03025">
    <property type="entry name" value="EPS_sugtrans"/>
    <property type="match status" value="1"/>
</dbReference>
<feature type="transmembrane region" description="Helical" evidence="8">
    <location>
        <begin position="84"/>
        <end position="106"/>
    </location>
</feature>
<evidence type="ECO:0000313" key="11">
    <source>
        <dbReference type="Proteomes" id="UP001589766"/>
    </source>
</evidence>
<dbReference type="PANTHER" id="PTHR30576:SF10">
    <property type="entry name" value="SLL5057 PROTEIN"/>
    <property type="match status" value="1"/>
</dbReference>
<feature type="compositionally biased region" description="Low complexity" evidence="7">
    <location>
        <begin position="11"/>
        <end position="21"/>
    </location>
</feature>
<evidence type="ECO:0000256" key="5">
    <source>
        <dbReference type="ARBA" id="ARBA00022989"/>
    </source>
</evidence>
<name>A0ABV6F237_9MICC</name>
<keyword evidence="3 10" id="KW-0808">Transferase</keyword>
<proteinExistence type="inferred from homology"/>
<dbReference type="EC" id="2.7.8.-" evidence="10"/>
<dbReference type="InterPro" id="IPR003362">
    <property type="entry name" value="Bact_transf"/>
</dbReference>
<sequence>MSHATERLIAPHHPAAGMAPGSRRSSLRIAVRAIRPFRTLWGIGPAGRHSIAAPGGTVDGPAALQLTGTVPSTYWRDRYRRSVLVTDVVLVVLATAVGGQVSALAFTDPDRPAVVVAGVVALLWVGMLQLFRTRSARSMAVGATEYKRVLDATAATAGLYAILALLVGGTGGRYFLLIAFPAGLAGLLAGRWLWRVWLHRQRIHGCALSDVVVVGQPADVQYVLRQIERKSGGAYRVVGVVLDGEATSEDEEKTSLASGHAPSFLGAHHVTSAVARLHADAVIVAGALTGGNQALRDLGWSLEASRAELILVSSLTNVAGPRISVRPVEGLPLMHVEQPTFDGGRHLVKRTMDIAVSAVALLLMLPLFGALALMIHRDSPGGVLFAQTRTGRRGTPFRMYKFRTMRADAEKQKAALALTNEGAGPLFKLKDDPRVTRIGTRLRHHSLDELPQFWNVLKGDMSLVGPRPPLPDEVAAYAGHEGRRLFIKPGLTGLWQINGRSNLGWDESVRLDLYYVENWSVTGDLQIMWRTFKVMIQPEGAY</sequence>
<evidence type="ECO:0000313" key="10">
    <source>
        <dbReference type="EMBL" id="MFC0247582.1"/>
    </source>
</evidence>
<comment type="subcellular location">
    <subcellularLocation>
        <location evidence="1">Membrane</location>
        <topology evidence="1">Multi-pass membrane protein</topology>
    </subcellularLocation>
</comment>
<keyword evidence="5 8" id="KW-1133">Transmembrane helix</keyword>
<dbReference type="Pfam" id="PF02397">
    <property type="entry name" value="Bac_transf"/>
    <property type="match status" value="1"/>
</dbReference>
<feature type="transmembrane region" description="Helical" evidence="8">
    <location>
        <begin position="174"/>
        <end position="194"/>
    </location>
</feature>
<reference evidence="10 11" key="1">
    <citation type="submission" date="2024-09" db="EMBL/GenBank/DDBJ databases">
        <authorList>
            <person name="Sun Q."/>
            <person name="Mori K."/>
        </authorList>
    </citation>
    <scope>NUCLEOTIDE SEQUENCE [LARGE SCALE GENOMIC DNA]</scope>
    <source>
        <strain evidence="10 11">CCM 7609</strain>
    </source>
</reference>
<keyword evidence="6 8" id="KW-0472">Membrane</keyword>
<feature type="transmembrane region" description="Helical" evidence="8">
    <location>
        <begin position="112"/>
        <end position="131"/>
    </location>
</feature>
<feature type="transmembrane region" description="Helical" evidence="8">
    <location>
        <begin position="354"/>
        <end position="375"/>
    </location>
</feature>
<evidence type="ECO:0000256" key="3">
    <source>
        <dbReference type="ARBA" id="ARBA00022679"/>
    </source>
</evidence>
<keyword evidence="11" id="KW-1185">Reference proteome</keyword>
<organism evidence="10 11">
    <name type="scientific">Citricoccus parietis</name>
    <dbReference type="NCBI Taxonomy" id="592307"/>
    <lineage>
        <taxon>Bacteria</taxon>
        <taxon>Bacillati</taxon>
        <taxon>Actinomycetota</taxon>
        <taxon>Actinomycetes</taxon>
        <taxon>Micrococcales</taxon>
        <taxon>Micrococcaceae</taxon>
        <taxon>Citricoccus</taxon>
    </lineage>
</organism>
<feature type="region of interest" description="Disordered" evidence="7">
    <location>
        <begin position="1"/>
        <end position="21"/>
    </location>
</feature>